<dbReference type="GO" id="GO:0005840">
    <property type="term" value="C:ribosome"/>
    <property type="evidence" value="ECO:0007669"/>
    <property type="project" value="UniProtKB-KW"/>
</dbReference>
<dbReference type="Pfam" id="PF00177">
    <property type="entry name" value="Ribosomal_S7"/>
    <property type="match status" value="1"/>
</dbReference>
<dbReference type="GO" id="GO:0005739">
    <property type="term" value="C:mitochondrion"/>
    <property type="evidence" value="ECO:0007669"/>
    <property type="project" value="UniProtKB-SubCell"/>
</dbReference>
<comment type="similarity">
    <text evidence="2">Belongs to the universal ribosomal protein uS7 family.</text>
</comment>
<evidence type="ECO:0000256" key="5">
    <source>
        <dbReference type="ARBA" id="ARBA00023274"/>
    </source>
</evidence>
<evidence type="ECO:0000313" key="10">
    <source>
        <dbReference type="EMBL" id="KZF19226.1"/>
    </source>
</evidence>
<sequence>MPPRLSLLPLGRPLTILSRPIAAPTARPTIALASASVRSQNLCRGFADDKKAPVDDVPPKVGPNMDHLPHVSEEAAALGRITGEGGPELEQGTPIQEILERDQDGLKKAPKVLKDQVEPPSGPKGTRSFSTSTRRSAALTTAVEDPTVVNLEGSKFGIPEFPLPTENLLKQRYDPVVKQFTNLLMWDGKLSKAQQDMSRILSIIRTAPTPSINPARPLLPSAPPPSHLPLNPVLYLTLAIDSVAPLLRIKSMKGAAGGGVALQLPNPLNLRQRRRKAITWILEAASKRKSRGSGSGQFAQRVADEVIAVMEGRSAVWDRRNALHKLAITSRANLSFYNRRR</sequence>
<keyword evidence="5" id="KW-0687">Ribonucleoprotein</keyword>
<keyword evidence="3 10" id="KW-0689">Ribosomal protein</keyword>
<dbReference type="OMA" id="HRYDPVV"/>
<dbReference type="Proteomes" id="UP000076632">
    <property type="component" value="Unassembled WGS sequence"/>
</dbReference>
<evidence type="ECO:0000256" key="7">
    <source>
        <dbReference type="ARBA" id="ARBA00039306"/>
    </source>
</evidence>
<reference evidence="10 11" key="1">
    <citation type="journal article" date="2016" name="Fungal Biol.">
        <title>The genome of Xylona heveae provides a window into fungal endophytism.</title>
        <authorList>
            <person name="Gazis R."/>
            <person name="Kuo A."/>
            <person name="Riley R."/>
            <person name="LaButti K."/>
            <person name="Lipzen A."/>
            <person name="Lin J."/>
            <person name="Amirebrahimi M."/>
            <person name="Hesse C.N."/>
            <person name="Spatafora J.W."/>
            <person name="Henrissat B."/>
            <person name="Hainaut M."/>
            <person name="Grigoriev I.V."/>
            <person name="Hibbett D.S."/>
        </authorList>
    </citation>
    <scope>NUCLEOTIDE SEQUENCE [LARGE SCALE GENOMIC DNA]</scope>
    <source>
        <strain evidence="10 11">TC161</strain>
    </source>
</reference>
<dbReference type="InterPro" id="IPR000235">
    <property type="entry name" value="Ribosomal_uS7"/>
</dbReference>
<feature type="region of interest" description="Disordered" evidence="8">
    <location>
        <begin position="111"/>
        <end position="138"/>
    </location>
</feature>
<dbReference type="STRING" id="1328760.A0A164ZKX9"/>
<dbReference type="InterPro" id="IPR036823">
    <property type="entry name" value="Ribosomal_uS7_dom_sf"/>
</dbReference>
<evidence type="ECO:0000256" key="4">
    <source>
        <dbReference type="ARBA" id="ARBA00023128"/>
    </source>
</evidence>
<evidence type="ECO:0000259" key="9">
    <source>
        <dbReference type="Pfam" id="PF00177"/>
    </source>
</evidence>
<comment type="function">
    <text evidence="6">Component of the mitochondrial ribosome (mitoribosome), a dedicated translation machinery responsible for the synthesis of mitochondrial genome-encoded proteins, including at least some of the essential transmembrane subunits of the mitochondrial respiratory chain. The mitoribosomes are attached to the mitochondrial inner membrane and translation products are cotranslationally integrated into the membrane.</text>
</comment>
<dbReference type="FunFam" id="1.10.455.10:FF:000006">
    <property type="entry name" value="37S ribosomal protein S7, mitochondrial"/>
    <property type="match status" value="1"/>
</dbReference>
<comment type="subcellular location">
    <subcellularLocation>
        <location evidence="1">Mitochondrion</location>
    </subcellularLocation>
</comment>
<dbReference type="CDD" id="cd14868">
    <property type="entry name" value="uS7_Mitochondria_Fungi"/>
    <property type="match status" value="1"/>
</dbReference>
<proteinExistence type="inferred from homology"/>
<evidence type="ECO:0000313" key="11">
    <source>
        <dbReference type="Proteomes" id="UP000076632"/>
    </source>
</evidence>
<dbReference type="InterPro" id="IPR047988">
    <property type="entry name" value="Ribosomal_uS7m_fungi"/>
</dbReference>
<keyword evidence="11" id="KW-1185">Reference proteome</keyword>
<dbReference type="RefSeq" id="XP_018184781.1">
    <property type="nucleotide sequence ID" value="XM_018335538.1"/>
</dbReference>
<dbReference type="PANTHER" id="PTHR11205">
    <property type="entry name" value="RIBOSOMAL PROTEIN S7"/>
    <property type="match status" value="1"/>
</dbReference>
<dbReference type="Gene3D" id="1.10.455.10">
    <property type="entry name" value="Ribosomal protein S7 domain"/>
    <property type="match status" value="1"/>
</dbReference>
<dbReference type="GO" id="GO:0006412">
    <property type="term" value="P:translation"/>
    <property type="evidence" value="ECO:0007669"/>
    <property type="project" value="InterPro"/>
</dbReference>
<feature type="domain" description="Small ribosomal subunit protein uS7" evidence="9">
    <location>
        <begin position="173"/>
        <end position="331"/>
    </location>
</feature>
<name>A0A164ZKX9_XYLHT</name>
<dbReference type="InterPro" id="IPR023798">
    <property type="entry name" value="Ribosomal_uS7_dom"/>
</dbReference>
<keyword evidence="4" id="KW-0496">Mitochondrion</keyword>
<dbReference type="InParanoid" id="A0A164ZKX9"/>
<dbReference type="EMBL" id="KV407467">
    <property type="protein sequence ID" value="KZF19226.1"/>
    <property type="molecule type" value="Genomic_DNA"/>
</dbReference>
<organism evidence="10 11">
    <name type="scientific">Xylona heveae (strain CBS 132557 / TC161)</name>
    <dbReference type="NCBI Taxonomy" id="1328760"/>
    <lineage>
        <taxon>Eukaryota</taxon>
        <taxon>Fungi</taxon>
        <taxon>Dikarya</taxon>
        <taxon>Ascomycota</taxon>
        <taxon>Pezizomycotina</taxon>
        <taxon>Xylonomycetes</taxon>
        <taxon>Xylonales</taxon>
        <taxon>Xylonaceae</taxon>
        <taxon>Xylona</taxon>
    </lineage>
</organism>
<dbReference type="GeneID" id="28900675"/>
<dbReference type="GO" id="GO:1990904">
    <property type="term" value="C:ribonucleoprotein complex"/>
    <property type="evidence" value="ECO:0007669"/>
    <property type="project" value="UniProtKB-KW"/>
</dbReference>
<dbReference type="OrthoDB" id="9972728at2759"/>
<evidence type="ECO:0000256" key="3">
    <source>
        <dbReference type="ARBA" id="ARBA00022980"/>
    </source>
</evidence>
<feature type="compositionally biased region" description="Low complexity" evidence="8">
    <location>
        <begin position="126"/>
        <end position="138"/>
    </location>
</feature>
<evidence type="ECO:0000256" key="2">
    <source>
        <dbReference type="ARBA" id="ARBA00007151"/>
    </source>
</evidence>
<evidence type="ECO:0000256" key="8">
    <source>
        <dbReference type="SAM" id="MobiDB-lite"/>
    </source>
</evidence>
<dbReference type="AlphaFoldDB" id="A0A164ZKX9"/>
<accession>A0A164ZKX9</accession>
<gene>
    <name evidence="10" type="ORF">L228DRAFT_271476</name>
</gene>
<dbReference type="SUPFAM" id="SSF47973">
    <property type="entry name" value="Ribosomal protein S7"/>
    <property type="match status" value="1"/>
</dbReference>
<evidence type="ECO:0000256" key="6">
    <source>
        <dbReference type="ARBA" id="ARBA00037226"/>
    </source>
</evidence>
<evidence type="ECO:0000256" key="1">
    <source>
        <dbReference type="ARBA" id="ARBA00004173"/>
    </source>
</evidence>
<protein>
    <recommendedName>
        <fullName evidence="7">Small ribosomal subunit protein uS7m</fullName>
    </recommendedName>
</protein>